<evidence type="ECO:0000313" key="1">
    <source>
        <dbReference type="EMBL" id="MCQ6960146.1"/>
    </source>
</evidence>
<sequence length="83" mass="9345">MSTAELKNELHEKIDHADDAQIKQLYGLMLNYFNGLDNMEEWDNLPQYQQEQISVGLAQAEAGFGSPAAEVIRSTREKYGLNG</sequence>
<dbReference type="RefSeq" id="WP_256540333.1">
    <property type="nucleotide sequence ID" value="NZ_JANHOH010000006.1"/>
</dbReference>
<accession>A0ABT1T6A7</accession>
<dbReference type="EMBL" id="JANHOH010000006">
    <property type="protein sequence ID" value="MCQ6960146.1"/>
    <property type="molecule type" value="Genomic_DNA"/>
</dbReference>
<comment type="caution">
    <text evidence="1">The sequence shown here is derived from an EMBL/GenBank/DDBJ whole genome shotgun (WGS) entry which is preliminary data.</text>
</comment>
<protein>
    <submittedName>
        <fullName evidence="1">Uncharacterized protein</fullName>
    </submittedName>
</protein>
<dbReference type="Proteomes" id="UP001204376">
    <property type="component" value="Unassembled WGS sequence"/>
</dbReference>
<gene>
    <name evidence="1" type="ORF">NPE20_19360</name>
</gene>
<reference evidence="1 2" key="1">
    <citation type="submission" date="2022-07" db="EMBL/GenBank/DDBJ databases">
        <title>Mucilaginibacter sp. JC4.</title>
        <authorList>
            <person name="Le V."/>
            <person name="Ko S.-R."/>
            <person name="Ahn C.-Y."/>
            <person name="Oh H.-M."/>
        </authorList>
    </citation>
    <scope>NUCLEOTIDE SEQUENCE [LARGE SCALE GENOMIC DNA]</scope>
    <source>
        <strain evidence="1 2">JC4</strain>
    </source>
</reference>
<proteinExistence type="predicted"/>
<keyword evidence="2" id="KW-1185">Reference proteome</keyword>
<evidence type="ECO:0000313" key="2">
    <source>
        <dbReference type="Proteomes" id="UP001204376"/>
    </source>
</evidence>
<name>A0ABT1T6A7_9SPHI</name>
<organism evidence="1 2">
    <name type="scientific">Mucilaginibacter aquariorum</name>
    <dbReference type="NCBI Taxonomy" id="2967225"/>
    <lineage>
        <taxon>Bacteria</taxon>
        <taxon>Pseudomonadati</taxon>
        <taxon>Bacteroidota</taxon>
        <taxon>Sphingobacteriia</taxon>
        <taxon>Sphingobacteriales</taxon>
        <taxon>Sphingobacteriaceae</taxon>
        <taxon>Mucilaginibacter</taxon>
    </lineage>
</organism>